<evidence type="ECO:0000256" key="5">
    <source>
        <dbReference type="PIRSR" id="PIRSR600888-1"/>
    </source>
</evidence>
<feature type="active site" description="Proton donor" evidence="5">
    <location>
        <position position="132"/>
    </location>
</feature>
<dbReference type="UniPathway" id="UPA00124"/>
<gene>
    <name evidence="8" type="primary">rfbC</name>
    <name evidence="8" type="ORF">C4520_03870</name>
</gene>
<reference evidence="8 9" key="1">
    <citation type="journal article" date="2017" name="ISME J.">
        <title>Energy and carbon metabolisms in a deep terrestrial subsurface fluid microbial community.</title>
        <authorList>
            <person name="Momper L."/>
            <person name="Jungbluth S.P."/>
            <person name="Lee M.D."/>
            <person name="Amend J.P."/>
        </authorList>
    </citation>
    <scope>NUCLEOTIDE SEQUENCE [LARGE SCALE GENOMIC DNA]</scope>
    <source>
        <strain evidence="8">SURF_5</strain>
    </source>
</reference>
<dbReference type="GO" id="GO:0000271">
    <property type="term" value="P:polysaccharide biosynthetic process"/>
    <property type="evidence" value="ECO:0007669"/>
    <property type="project" value="TreeGrafter"/>
</dbReference>
<evidence type="ECO:0000256" key="6">
    <source>
        <dbReference type="PIRSR" id="PIRSR600888-3"/>
    </source>
</evidence>
<evidence type="ECO:0000313" key="8">
    <source>
        <dbReference type="EMBL" id="RJP24572.1"/>
    </source>
</evidence>
<comment type="caution">
    <text evidence="8">The sequence shown here is derived from an EMBL/GenBank/DDBJ whole genome shotgun (WGS) entry which is preliminary data.</text>
</comment>
<dbReference type="Gene3D" id="2.60.120.10">
    <property type="entry name" value="Jelly Rolls"/>
    <property type="match status" value="1"/>
</dbReference>
<dbReference type="InterPro" id="IPR011051">
    <property type="entry name" value="RmlC_Cupin_sf"/>
</dbReference>
<dbReference type="EC" id="5.1.3.13" evidence="3 7"/>
<keyword evidence="7 8" id="KW-0413">Isomerase</keyword>
<dbReference type="GO" id="GO:0005829">
    <property type="term" value="C:cytosol"/>
    <property type="evidence" value="ECO:0007669"/>
    <property type="project" value="TreeGrafter"/>
</dbReference>
<dbReference type="InterPro" id="IPR000888">
    <property type="entry name" value="RmlC-like"/>
</dbReference>
<evidence type="ECO:0000256" key="4">
    <source>
        <dbReference type="ARBA" id="ARBA00019595"/>
    </source>
</evidence>
<dbReference type="EMBL" id="QZKU01000033">
    <property type="protein sequence ID" value="RJP24572.1"/>
    <property type="molecule type" value="Genomic_DNA"/>
</dbReference>
<comment type="subunit">
    <text evidence="7">Homodimer.</text>
</comment>
<comment type="catalytic activity">
    <reaction evidence="1 7">
        <text>dTDP-4-dehydro-6-deoxy-alpha-D-glucose = dTDP-4-dehydro-beta-L-rhamnose</text>
        <dbReference type="Rhea" id="RHEA:16969"/>
        <dbReference type="ChEBI" id="CHEBI:57649"/>
        <dbReference type="ChEBI" id="CHEBI:62830"/>
        <dbReference type="EC" id="5.1.3.13"/>
    </reaction>
</comment>
<feature type="site" description="Participates in a stacking interaction with the thymidine ring of dTDP-4-oxo-6-deoxyglucose" evidence="6">
    <location>
        <position position="138"/>
    </location>
</feature>
<dbReference type="Pfam" id="PF00908">
    <property type="entry name" value="dTDP_sugar_isom"/>
    <property type="match status" value="1"/>
</dbReference>
<comment type="similarity">
    <text evidence="7">Belongs to the dTDP-4-dehydrorhamnose 3,5-epimerase family.</text>
</comment>
<evidence type="ECO:0000256" key="2">
    <source>
        <dbReference type="ARBA" id="ARBA00001997"/>
    </source>
</evidence>
<dbReference type="GO" id="GO:0008830">
    <property type="term" value="F:dTDP-4-dehydrorhamnose 3,5-epimerase activity"/>
    <property type="evidence" value="ECO:0007669"/>
    <property type="project" value="UniProtKB-UniRule"/>
</dbReference>
<protein>
    <recommendedName>
        <fullName evidence="4 7">dTDP-4-dehydrorhamnose 3,5-epimerase</fullName>
        <ecNumber evidence="3 7">5.1.3.13</ecNumber>
    </recommendedName>
    <alternativeName>
        <fullName evidence="7">Thymidine diphospho-4-keto-rhamnose 3,5-epimerase</fullName>
    </alternativeName>
</protein>
<sequence length="177" mass="20358">MILKETKLAGAFVVEPERFEDVRGFFARMYSPKEFEARGLNPRLSDCSISFNKKKNTLRGMHFQTAPYEQAKLVRCTMGAIYDVIIDLRPESKTFKQWTAAELTAENRTMLYVPEGFAHGFQTLKDDTEVLYQMSGQYAPDLASGVRWDDPAFGIQWPAAQERIILGRDREYPDFVI</sequence>
<evidence type="ECO:0000256" key="3">
    <source>
        <dbReference type="ARBA" id="ARBA00012098"/>
    </source>
</evidence>
<dbReference type="SUPFAM" id="SSF51182">
    <property type="entry name" value="RmlC-like cupins"/>
    <property type="match status" value="1"/>
</dbReference>
<dbReference type="PANTHER" id="PTHR21047:SF2">
    <property type="entry name" value="THYMIDINE DIPHOSPHO-4-KETO-RHAMNOSE 3,5-EPIMERASE"/>
    <property type="match status" value="1"/>
</dbReference>
<dbReference type="AlphaFoldDB" id="A0A3A4P035"/>
<evidence type="ECO:0000256" key="7">
    <source>
        <dbReference type="RuleBase" id="RU364069"/>
    </source>
</evidence>
<comment type="function">
    <text evidence="2 7">Catalyzes the epimerization of the C3' and C5'positions of dTDP-6-deoxy-D-xylo-4-hexulose, forming dTDP-6-deoxy-L-lyxo-4-hexulose.</text>
</comment>
<organism evidence="8 9">
    <name type="scientific">Abyssobacteria bacterium (strain SURF_5)</name>
    <dbReference type="NCBI Taxonomy" id="2093360"/>
    <lineage>
        <taxon>Bacteria</taxon>
        <taxon>Pseudomonadati</taxon>
        <taxon>Candidatus Hydrogenedentota</taxon>
        <taxon>Candidatus Abyssobacteria</taxon>
    </lineage>
</organism>
<dbReference type="InterPro" id="IPR014710">
    <property type="entry name" value="RmlC-like_jellyroll"/>
</dbReference>
<feature type="active site" description="Proton acceptor" evidence="5">
    <location>
        <position position="62"/>
    </location>
</feature>
<accession>A0A3A4P035</accession>
<name>A0A3A4P035_ABYX5</name>
<dbReference type="GO" id="GO:0019305">
    <property type="term" value="P:dTDP-rhamnose biosynthetic process"/>
    <property type="evidence" value="ECO:0007669"/>
    <property type="project" value="UniProtKB-UniRule"/>
</dbReference>
<evidence type="ECO:0000256" key="1">
    <source>
        <dbReference type="ARBA" id="ARBA00001298"/>
    </source>
</evidence>
<proteinExistence type="inferred from homology"/>
<evidence type="ECO:0000313" key="9">
    <source>
        <dbReference type="Proteomes" id="UP000265882"/>
    </source>
</evidence>
<dbReference type="NCBIfam" id="TIGR01221">
    <property type="entry name" value="rmlC"/>
    <property type="match status" value="1"/>
</dbReference>
<dbReference type="Proteomes" id="UP000265882">
    <property type="component" value="Unassembled WGS sequence"/>
</dbReference>
<dbReference type="PANTHER" id="PTHR21047">
    <property type="entry name" value="DTDP-6-DEOXY-D-GLUCOSE-3,5 EPIMERASE"/>
    <property type="match status" value="1"/>
</dbReference>
<dbReference type="CDD" id="cd00438">
    <property type="entry name" value="cupin_RmlC"/>
    <property type="match status" value="1"/>
</dbReference>
<comment type="pathway">
    <text evidence="7">Carbohydrate biosynthesis; dTDP-L-rhamnose biosynthesis.</text>
</comment>